<dbReference type="Proteomes" id="UP000515121">
    <property type="component" value="Unplaced"/>
</dbReference>
<evidence type="ECO:0000259" key="1">
    <source>
        <dbReference type="Pfam" id="PF03129"/>
    </source>
</evidence>
<dbReference type="InterPro" id="IPR004154">
    <property type="entry name" value="Anticodon-bd"/>
</dbReference>
<dbReference type="GO" id="GO:0004820">
    <property type="term" value="F:glycine-tRNA ligase activity"/>
    <property type="evidence" value="ECO:0007669"/>
    <property type="project" value="TreeGrafter"/>
</dbReference>
<dbReference type="KEGG" id="dzi:111308145"/>
<dbReference type="PRINTS" id="PR01043">
    <property type="entry name" value="TRNASYNTHGLY"/>
</dbReference>
<feature type="domain" description="Anticodon-binding" evidence="1">
    <location>
        <begin position="383"/>
        <end position="431"/>
    </location>
</feature>
<dbReference type="InterPro" id="IPR036621">
    <property type="entry name" value="Anticodon-bd_dom_sf"/>
</dbReference>
<dbReference type="OrthoDB" id="57698at2759"/>
<dbReference type="GO" id="GO:0070150">
    <property type="term" value="P:mitochondrial glycyl-tRNA aminoacylation"/>
    <property type="evidence" value="ECO:0007669"/>
    <property type="project" value="TreeGrafter"/>
</dbReference>
<dbReference type="AlphaFoldDB" id="A0A6P6ABG2"/>
<gene>
    <name evidence="3" type="primary">LOC111308145</name>
</gene>
<organism evidence="2 3">
    <name type="scientific">Durio zibethinus</name>
    <name type="common">Durian</name>
    <dbReference type="NCBI Taxonomy" id="66656"/>
    <lineage>
        <taxon>Eukaryota</taxon>
        <taxon>Viridiplantae</taxon>
        <taxon>Streptophyta</taxon>
        <taxon>Embryophyta</taxon>
        <taxon>Tracheophyta</taxon>
        <taxon>Spermatophyta</taxon>
        <taxon>Magnoliopsida</taxon>
        <taxon>eudicotyledons</taxon>
        <taxon>Gunneridae</taxon>
        <taxon>Pentapetalae</taxon>
        <taxon>rosids</taxon>
        <taxon>malvids</taxon>
        <taxon>Malvales</taxon>
        <taxon>Malvaceae</taxon>
        <taxon>Helicteroideae</taxon>
        <taxon>Durio</taxon>
    </lineage>
</organism>
<dbReference type="InterPro" id="IPR045864">
    <property type="entry name" value="aa-tRNA-synth_II/BPL/LPL"/>
</dbReference>
<dbReference type="RefSeq" id="XP_022762182.1">
    <property type="nucleotide sequence ID" value="XM_022906447.1"/>
</dbReference>
<name>A0A6P6ABG2_DURZI</name>
<sequence length="459" mass="52566">MLEPLSVPARSWESISLNFISGLPKVGDLEAILVVIDCFSKYATFIPTHKYYPIDASRRKPTRAAITMKPPSKHRVEEILADKETKTLNYVTWERSNLTIQYLYVQISTGQGLLRVREFTLAEIDQQFVDPEDKSHPKYSEVVHLEFLMFPREEQISGQSTKKIRLGLFQRLGIINNETLAYFIGRVNLFLTHLSIDKDHLRFKQHLPNEMAHYAADCWDAEIYCWIECVGIADRSAYDLQLTRLDLGLCLHIIFLFLVKDKGGVPLVAAEKFSEPREVEALNEKEALEMKAALESKGEVEFYIYTPGKNVPIKKNMVSILKEKKKEHQRVFTLSVIEPSFGIGWMTYCLFEPSFYTSPSKAGNEQLNVFRLPPLVAPFKCTSIGKRYARTEELGVPLAITVDSTRDVTIRPRDNKLQFRFCVEEAASVVKSVTDGQITWEDVWQIFPISIVGQHMTES</sequence>
<dbReference type="SUPFAM" id="SSF52954">
    <property type="entry name" value="Class II aaRS ABD-related"/>
    <property type="match status" value="1"/>
</dbReference>
<accession>A0A6P6ABG2</accession>
<dbReference type="PANTHER" id="PTHR10745">
    <property type="entry name" value="GLYCYL-TRNA SYNTHETASE/DNA POLYMERASE SUBUNIT GAMMA-2"/>
    <property type="match status" value="1"/>
</dbReference>
<evidence type="ECO:0000313" key="2">
    <source>
        <dbReference type="Proteomes" id="UP000515121"/>
    </source>
</evidence>
<evidence type="ECO:0000313" key="3">
    <source>
        <dbReference type="RefSeq" id="XP_022762182.1"/>
    </source>
</evidence>
<dbReference type="Gene3D" id="3.40.50.800">
    <property type="entry name" value="Anticodon-binding domain"/>
    <property type="match status" value="1"/>
</dbReference>
<dbReference type="Pfam" id="PF03129">
    <property type="entry name" value="HGTP_anticodon"/>
    <property type="match status" value="1"/>
</dbReference>
<proteinExistence type="predicted"/>
<dbReference type="GeneID" id="111308145"/>
<dbReference type="SUPFAM" id="SSF55681">
    <property type="entry name" value="Class II aaRS and biotin synthetases"/>
    <property type="match status" value="1"/>
</dbReference>
<dbReference type="GO" id="GO:0005739">
    <property type="term" value="C:mitochondrion"/>
    <property type="evidence" value="ECO:0007669"/>
    <property type="project" value="TreeGrafter"/>
</dbReference>
<dbReference type="Gene3D" id="3.30.930.10">
    <property type="entry name" value="Bira Bifunctional Protein, Domain 2"/>
    <property type="match status" value="1"/>
</dbReference>
<reference evidence="3" key="1">
    <citation type="submission" date="2025-08" db="UniProtKB">
        <authorList>
            <consortium name="RefSeq"/>
        </authorList>
    </citation>
    <scope>IDENTIFICATION</scope>
    <source>
        <tissue evidence="3">Fruit stalk</tissue>
    </source>
</reference>
<dbReference type="PANTHER" id="PTHR10745:SF0">
    <property type="entry name" value="GLYCINE--TRNA LIGASE"/>
    <property type="match status" value="1"/>
</dbReference>
<keyword evidence="2" id="KW-1185">Reference proteome</keyword>
<dbReference type="InterPro" id="IPR027031">
    <property type="entry name" value="Gly-tRNA_synthase/POLG2"/>
</dbReference>
<protein>
    <submittedName>
        <fullName evidence="3">Glycine--tRNA ligase, mitochondrial 1-like</fullName>
    </submittedName>
</protein>